<dbReference type="InterPro" id="IPR018466">
    <property type="entry name" value="Kre9/Knh1-like_N"/>
</dbReference>
<feature type="region of interest" description="Disordered" evidence="2">
    <location>
        <begin position="123"/>
        <end position="144"/>
    </location>
</feature>
<dbReference type="Pfam" id="PF10342">
    <property type="entry name" value="Kre9_KNH"/>
    <property type="match status" value="1"/>
</dbReference>
<evidence type="ECO:0000313" key="5">
    <source>
        <dbReference type="EMBL" id="ROV97359.1"/>
    </source>
</evidence>
<dbReference type="PANTHER" id="PTHR35185">
    <property type="entry name" value="SERINE/THREONINE-RICH PROTEIN ADG2-RELATED"/>
    <property type="match status" value="1"/>
</dbReference>
<feature type="chain" id="PRO_5019112186" description="Yeast cell wall synthesis Kre9/Knh1-like N-terminal domain-containing protein" evidence="3">
    <location>
        <begin position="19"/>
        <end position="171"/>
    </location>
</feature>
<evidence type="ECO:0000313" key="6">
    <source>
        <dbReference type="Proteomes" id="UP000283895"/>
    </source>
</evidence>
<evidence type="ECO:0000256" key="1">
    <source>
        <dbReference type="ARBA" id="ARBA00022729"/>
    </source>
</evidence>
<accession>A0A423W1Z2</accession>
<dbReference type="EMBL" id="LKEA01000029">
    <property type="protein sequence ID" value="ROV97359.1"/>
    <property type="molecule type" value="Genomic_DNA"/>
</dbReference>
<sequence>MLSKYFLTVGGLISAATAITITAPEQGAKWDFSASNTITWTSVDTDAKSFEIVLVSPNNSSMAQSTIADSVKTSDRKYTFSNFVTPIGDDYQINFIGNTDSNSGIITQSHTFAVTKSGVKATTTSSTSESATGSATGTAASSTASGTSAASALGVTFGITGPILAALSILF</sequence>
<dbReference type="OrthoDB" id="5316007at2759"/>
<dbReference type="STRING" id="356882.A0A423W1Z2"/>
<name>A0A423W1Z2_9PEZI</name>
<reference evidence="5 6" key="1">
    <citation type="submission" date="2015-09" db="EMBL/GenBank/DDBJ databases">
        <title>Host preference determinants of Valsa canker pathogens revealed by comparative genomics.</title>
        <authorList>
            <person name="Yin Z."/>
            <person name="Huang L."/>
        </authorList>
    </citation>
    <scope>NUCLEOTIDE SEQUENCE [LARGE SCALE GENOMIC DNA]</scope>
    <source>
        <strain evidence="5 6">03-1</strain>
    </source>
</reference>
<feature type="domain" description="Yeast cell wall synthesis Kre9/Knh1-like N-terminal" evidence="4">
    <location>
        <begin position="24"/>
        <end position="114"/>
    </location>
</feature>
<dbReference type="PANTHER" id="PTHR35185:SF1">
    <property type="entry name" value="UPF0619 GPI-ANCHORED MEMBRANE PROTEIN C1322.10"/>
    <property type="match status" value="1"/>
</dbReference>
<organism evidence="5 6">
    <name type="scientific">Cytospora schulzeri</name>
    <dbReference type="NCBI Taxonomy" id="448051"/>
    <lineage>
        <taxon>Eukaryota</taxon>
        <taxon>Fungi</taxon>
        <taxon>Dikarya</taxon>
        <taxon>Ascomycota</taxon>
        <taxon>Pezizomycotina</taxon>
        <taxon>Sordariomycetes</taxon>
        <taxon>Sordariomycetidae</taxon>
        <taxon>Diaporthales</taxon>
        <taxon>Cytosporaceae</taxon>
        <taxon>Cytospora</taxon>
    </lineage>
</organism>
<evidence type="ECO:0000259" key="4">
    <source>
        <dbReference type="Pfam" id="PF10342"/>
    </source>
</evidence>
<dbReference type="InterPro" id="IPR052479">
    <property type="entry name" value="GPI-anchor_Adhesion_Reg"/>
</dbReference>
<evidence type="ECO:0000256" key="3">
    <source>
        <dbReference type="SAM" id="SignalP"/>
    </source>
</evidence>
<gene>
    <name evidence="5" type="ORF">VMCG_06860</name>
</gene>
<feature type="signal peptide" evidence="3">
    <location>
        <begin position="1"/>
        <end position="18"/>
    </location>
</feature>
<evidence type="ECO:0000256" key="2">
    <source>
        <dbReference type="SAM" id="MobiDB-lite"/>
    </source>
</evidence>
<protein>
    <recommendedName>
        <fullName evidence="4">Yeast cell wall synthesis Kre9/Knh1-like N-terminal domain-containing protein</fullName>
    </recommendedName>
</protein>
<dbReference type="AlphaFoldDB" id="A0A423W1Z2"/>
<comment type="caution">
    <text evidence="5">The sequence shown here is derived from an EMBL/GenBank/DDBJ whole genome shotgun (WGS) entry which is preliminary data.</text>
</comment>
<keyword evidence="1 3" id="KW-0732">Signal</keyword>
<dbReference type="Proteomes" id="UP000283895">
    <property type="component" value="Unassembled WGS sequence"/>
</dbReference>
<proteinExistence type="predicted"/>
<keyword evidence="6" id="KW-1185">Reference proteome</keyword>